<dbReference type="EMBL" id="VXRG01000167">
    <property type="protein sequence ID" value="MXY95671.1"/>
    <property type="molecule type" value="Genomic_DNA"/>
</dbReference>
<evidence type="ECO:0000313" key="6">
    <source>
        <dbReference type="EMBL" id="MXY95671.1"/>
    </source>
</evidence>
<dbReference type="InterPro" id="IPR011032">
    <property type="entry name" value="GroES-like_sf"/>
</dbReference>
<dbReference type="InterPro" id="IPR036291">
    <property type="entry name" value="NAD(P)-bd_dom_sf"/>
</dbReference>
<dbReference type="AlphaFoldDB" id="A0A6B0YYY1"/>
<dbReference type="PANTHER" id="PTHR43401">
    <property type="entry name" value="L-THREONINE 3-DEHYDROGENASE"/>
    <property type="match status" value="1"/>
</dbReference>
<evidence type="ECO:0000256" key="3">
    <source>
        <dbReference type="ARBA" id="ARBA00023002"/>
    </source>
</evidence>
<evidence type="ECO:0000256" key="1">
    <source>
        <dbReference type="ARBA" id="ARBA00022723"/>
    </source>
</evidence>
<proteinExistence type="inferred from homology"/>
<dbReference type="InterPro" id="IPR013149">
    <property type="entry name" value="ADH-like_C"/>
</dbReference>
<dbReference type="InterPro" id="IPR050129">
    <property type="entry name" value="Zn_alcohol_dh"/>
</dbReference>
<organism evidence="6">
    <name type="scientific">Caldilineaceae bacterium SB0664_bin_27</name>
    <dbReference type="NCBI Taxonomy" id="2605260"/>
    <lineage>
        <taxon>Bacteria</taxon>
        <taxon>Bacillati</taxon>
        <taxon>Chloroflexota</taxon>
        <taxon>Caldilineae</taxon>
        <taxon>Caldilineales</taxon>
        <taxon>Caldilineaceae</taxon>
    </lineage>
</organism>
<reference evidence="6" key="1">
    <citation type="submission" date="2019-09" db="EMBL/GenBank/DDBJ databases">
        <title>Characterisation of the sponge microbiome using genome-centric metagenomics.</title>
        <authorList>
            <person name="Engelberts J.P."/>
            <person name="Robbins S.J."/>
            <person name="De Goeij J.M."/>
            <person name="Aranda M."/>
            <person name="Bell S.C."/>
            <person name="Webster N.S."/>
        </authorList>
    </citation>
    <scope>NUCLEOTIDE SEQUENCE</scope>
    <source>
        <strain evidence="6">SB0664_bin_27</strain>
    </source>
</reference>
<sequence>MQIEPGFRMMGQATKQGKLWRKAMQALVWTAPETMEMQEQPDPTPVANEVVIRVAYAGICGSELSGFLGHNALRTPPLVMGHEFAGEIVEVGRDVTGFEVGDAVTVNPLTYCGQCRTCRMGLTQLCPERVLVGAHRPGAFAEFVSIPAFVTHKLPEGMSLRSGALTEPVGVGVRIGRLAGDVAGESALIIGAGPIGLLALQALQLAGADRIFIADLDPERLAMGGELGGITISPPGSGLGGGDQGADVVETVKEATGGEGVAVSVDAVGTGGTRTQCVAATRNAGILILSGLHEETSPMPAAAIIRQELTVRGSFAYGAADFDDGLRELHAGHYRLDPWIVEAPLAEGGDWFQRLIKSPGNVSKVLLVPDRH</sequence>
<dbReference type="Gene3D" id="3.40.50.720">
    <property type="entry name" value="NAD(P)-binding Rossmann-like Domain"/>
    <property type="match status" value="1"/>
</dbReference>
<evidence type="ECO:0000256" key="2">
    <source>
        <dbReference type="ARBA" id="ARBA00022833"/>
    </source>
</evidence>
<name>A0A6B0YYY1_9CHLR</name>
<dbReference type="Gene3D" id="3.90.180.10">
    <property type="entry name" value="Medium-chain alcohol dehydrogenases, catalytic domain"/>
    <property type="match status" value="1"/>
</dbReference>
<dbReference type="GO" id="GO:0016491">
    <property type="term" value="F:oxidoreductase activity"/>
    <property type="evidence" value="ECO:0007669"/>
    <property type="project" value="UniProtKB-KW"/>
</dbReference>
<evidence type="ECO:0000256" key="4">
    <source>
        <dbReference type="RuleBase" id="RU361277"/>
    </source>
</evidence>
<comment type="caution">
    <text evidence="6">The sequence shown here is derived from an EMBL/GenBank/DDBJ whole genome shotgun (WGS) entry which is preliminary data.</text>
</comment>
<dbReference type="GO" id="GO:0008270">
    <property type="term" value="F:zinc ion binding"/>
    <property type="evidence" value="ECO:0007669"/>
    <property type="project" value="InterPro"/>
</dbReference>
<keyword evidence="2 4" id="KW-0862">Zinc</keyword>
<gene>
    <name evidence="6" type="ORF">F4Y42_19715</name>
</gene>
<comment type="similarity">
    <text evidence="4">Belongs to the zinc-containing alcohol dehydrogenase family.</text>
</comment>
<accession>A0A6B0YYY1</accession>
<dbReference type="InterPro" id="IPR002328">
    <property type="entry name" value="ADH_Zn_CS"/>
</dbReference>
<protein>
    <submittedName>
        <fullName evidence="6">Alcohol dehydrogenase catalytic domain-containing protein</fullName>
    </submittedName>
</protein>
<keyword evidence="3" id="KW-0560">Oxidoreductase</keyword>
<feature type="domain" description="Enoyl reductase (ER)" evidence="5">
    <location>
        <begin position="30"/>
        <end position="367"/>
    </location>
</feature>
<dbReference type="InterPro" id="IPR013154">
    <property type="entry name" value="ADH-like_N"/>
</dbReference>
<dbReference type="SUPFAM" id="SSF51735">
    <property type="entry name" value="NAD(P)-binding Rossmann-fold domains"/>
    <property type="match status" value="1"/>
</dbReference>
<dbReference type="SMART" id="SM00829">
    <property type="entry name" value="PKS_ER"/>
    <property type="match status" value="1"/>
</dbReference>
<evidence type="ECO:0000259" key="5">
    <source>
        <dbReference type="SMART" id="SM00829"/>
    </source>
</evidence>
<dbReference type="SUPFAM" id="SSF50129">
    <property type="entry name" value="GroES-like"/>
    <property type="match status" value="1"/>
</dbReference>
<comment type="cofactor">
    <cofactor evidence="4">
        <name>Zn(2+)</name>
        <dbReference type="ChEBI" id="CHEBI:29105"/>
    </cofactor>
</comment>
<dbReference type="Pfam" id="PF00107">
    <property type="entry name" value="ADH_zinc_N"/>
    <property type="match status" value="1"/>
</dbReference>
<dbReference type="InterPro" id="IPR020843">
    <property type="entry name" value="ER"/>
</dbReference>
<keyword evidence="1 4" id="KW-0479">Metal-binding</keyword>
<dbReference type="PANTHER" id="PTHR43401:SF2">
    <property type="entry name" value="L-THREONINE 3-DEHYDROGENASE"/>
    <property type="match status" value="1"/>
</dbReference>
<dbReference type="PROSITE" id="PS00059">
    <property type="entry name" value="ADH_ZINC"/>
    <property type="match status" value="1"/>
</dbReference>
<dbReference type="Pfam" id="PF08240">
    <property type="entry name" value="ADH_N"/>
    <property type="match status" value="1"/>
</dbReference>